<evidence type="ECO:0000313" key="10">
    <source>
        <dbReference type="EMBL" id="ARS35569.1"/>
    </source>
</evidence>
<gene>
    <name evidence="10" type="ORF">CA264_09030</name>
</gene>
<evidence type="ECO:0000313" key="11">
    <source>
        <dbReference type="Proteomes" id="UP000266292"/>
    </source>
</evidence>
<evidence type="ECO:0000259" key="7">
    <source>
        <dbReference type="Pfam" id="PF13802"/>
    </source>
</evidence>
<dbReference type="OrthoDB" id="176168at2"/>
<dbReference type="InterPro" id="IPR011013">
    <property type="entry name" value="Gal_mutarotase_sf_dom"/>
</dbReference>
<accession>A0A1X9YRR6</accession>
<dbReference type="InterPro" id="IPR048395">
    <property type="entry name" value="Glyco_hydro_31_C"/>
</dbReference>
<comment type="similarity">
    <text evidence="1 4">Belongs to the glycosyl hydrolase 31 family.</text>
</comment>
<dbReference type="InterPro" id="IPR030458">
    <property type="entry name" value="Glyco_hydro_31_AS"/>
</dbReference>
<dbReference type="InterPro" id="IPR025887">
    <property type="entry name" value="Glyco_hydro_31_N_dom"/>
</dbReference>
<dbReference type="Pfam" id="PF17137">
    <property type="entry name" value="DUF5110"/>
    <property type="match status" value="1"/>
</dbReference>
<dbReference type="InterPro" id="IPR000322">
    <property type="entry name" value="Glyco_hydro_31_TIM"/>
</dbReference>
<feature type="domain" description="Glycosyl hydrolase family 31 C-terminal" evidence="9">
    <location>
        <begin position="593"/>
        <end position="680"/>
    </location>
</feature>
<evidence type="ECO:0000259" key="6">
    <source>
        <dbReference type="Pfam" id="PF01055"/>
    </source>
</evidence>
<keyword evidence="2 4" id="KW-0378">Hydrolase</keyword>
<dbReference type="GO" id="GO:0030246">
    <property type="term" value="F:carbohydrate binding"/>
    <property type="evidence" value="ECO:0007669"/>
    <property type="project" value="InterPro"/>
</dbReference>
<reference evidence="11" key="1">
    <citation type="submission" date="2017-05" db="EMBL/GenBank/DDBJ databases">
        <authorList>
            <person name="Ray J."/>
            <person name="Price M."/>
            <person name="Deutschbauer A."/>
        </authorList>
    </citation>
    <scope>NUCLEOTIDE SEQUENCE [LARGE SCALE GENOMIC DNA]</scope>
    <source>
        <strain evidence="11">DSM 19842</strain>
    </source>
</reference>
<dbReference type="PANTHER" id="PTHR22762:SF120">
    <property type="entry name" value="HETEROGLYCAN GLUCOSIDASE 1"/>
    <property type="match status" value="1"/>
</dbReference>
<feature type="domain" description="DUF5110" evidence="8">
    <location>
        <begin position="696"/>
        <end position="763"/>
    </location>
</feature>
<dbReference type="InterPro" id="IPR013780">
    <property type="entry name" value="Glyco_hydro_b"/>
</dbReference>
<dbReference type="RefSeq" id="WP_025606499.1">
    <property type="nucleotide sequence ID" value="NZ_CP021235.1"/>
</dbReference>
<dbReference type="Gene3D" id="2.60.40.1180">
    <property type="entry name" value="Golgi alpha-mannosidase II"/>
    <property type="match status" value="2"/>
</dbReference>
<evidence type="ECO:0000256" key="2">
    <source>
        <dbReference type="ARBA" id="ARBA00022801"/>
    </source>
</evidence>
<feature type="domain" description="Glycoside hydrolase family 31 N-terminal" evidence="7">
    <location>
        <begin position="55"/>
        <end position="218"/>
    </location>
</feature>
<dbReference type="PROSITE" id="PS00129">
    <property type="entry name" value="GLYCOSYL_HYDROL_F31_1"/>
    <property type="match status" value="1"/>
</dbReference>
<dbReference type="STRING" id="709015.GCA_000472485_01817"/>
<dbReference type="SUPFAM" id="SSF51445">
    <property type="entry name" value="(Trans)glycosidases"/>
    <property type="match status" value="1"/>
</dbReference>
<feature type="domain" description="Glycoside hydrolase family 31 TIM barrel" evidence="6">
    <location>
        <begin position="263"/>
        <end position="584"/>
    </location>
</feature>
<name>A0A1X9YRR6_9BACT</name>
<dbReference type="GO" id="GO:0004553">
    <property type="term" value="F:hydrolase activity, hydrolyzing O-glycosyl compounds"/>
    <property type="evidence" value="ECO:0007669"/>
    <property type="project" value="InterPro"/>
</dbReference>
<protein>
    <submittedName>
        <fullName evidence="10">Glycoside hydrolase family 31</fullName>
    </submittedName>
</protein>
<dbReference type="GO" id="GO:0005975">
    <property type="term" value="P:carbohydrate metabolic process"/>
    <property type="evidence" value="ECO:0007669"/>
    <property type="project" value="InterPro"/>
</dbReference>
<keyword evidence="3 4" id="KW-0326">Glycosidase</keyword>
<dbReference type="Pfam" id="PF21365">
    <property type="entry name" value="Glyco_hydro_31_3rd"/>
    <property type="match status" value="1"/>
</dbReference>
<evidence type="ECO:0000259" key="8">
    <source>
        <dbReference type="Pfam" id="PF17137"/>
    </source>
</evidence>
<dbReference type="InterPro" id="IPR017853">
    <property type="entry name" value="GH"/>
</dbReference>
<evidence type="ECO:0000259" key="9">
    <source>
        <dbReference type="Pfam" id="PF21365"/>
    </source>
</evidence>
<dbReference type="InterPro" id="IPR033403">
    <property type="entry name" value="DUF5110"/>
</dbReference>
<dbReference type="Pfam" id="PF13802">
    <property type="entry name" value="Gal_mutarotas_2"/>
    <property type="match status" value="1"/>
</dbReference>
<dbReference type="EMBL" id="CP021235">
    <property type="protein sequence ID" value="ARS35569.1"/>
    <property type="molecule type" value="Genomic_DNA"/>
</dbReference>
<dbReference type="KEGG" id="pact:CA264_09030"/>
<feature type="chain" id="PRO_5010985063" evidence="5">
    <location>
        <begin position="24"/>
        <end position="823"/>
    </location>
</feature>
<feature type="signal peptide" evidence="5">
    <location>
        <begin position="1"/>
        <end position="23"/>
    </location>
</feature>
<evidence type="ECO:0000256" key="5">
    <source>
        <dbReference type="SAM" id="SignalP"/>
    </source>
</evidence>
<dbReference type="SUPFAM" id="SSF51011">
    <property type="entry name" value="Glycosyl hydrolase domain"/>
    <property type="match status" value="1"/>
</dbReference>
<dbReference type="Gene3D" id="2.60.40.1760">
    <property type="entry name" value="glycosyl hydrolase (family 31)"/>
    <property type="match status" value="1"/>
</dbReference>
<evidence type="ECO:0000256" key="3">
    <source>
        <dbReference type="ARBA" id="ARBA00023295"/>
    </source>
</evidence>
<dbReference type="CDD" id="cd06604">
    <property type="entry name" value="GH31_glucosidase_II_MalA"/>
    <property type="match status" value="1"/>
</dbReference>
<dbReference type="PANTHER" id="PTHR22762">
    <property type="entry name" value="ALPHA-GLUCOSIDASE"/>
    <property type="match status" value="1"/>
</dbReference>
<dbReference type="Proteomes" id="UP000266292">
    <property type="component" value="Chromosome"/>
</dbReference>
<dbReference type="SUPFAM" id="SSF74650">
    <property type="entry name" value="Galactose mutarotase-like"/>
    <property type="match status" value="1"/>
</dbReference>
<keyword evidence="11" id="KW-1185">Reference proteome</keyword>
<proteinExistence type="inferred from homology"/>
<organism evidence="10 11">
    <name type="scientific">Pontibacter actiniarum</name>
    <dbReference type="NCBI Taxonomy" id="323450"/>
    <lineage>
        <taxon>Bacteria</taxon>
        <taxon>Pseudomonadati</taxon>
        <taxon>Bacteroidota</taxon>
        <taxon>Cytophagia</taxon>
        <taxon>Cytophagales</taxon>
        <taxon>Hymenobacteraceae</taxon>
        <taxon>Pontibacter</taxon>
    </lineage>
</organism>
<dbReference type="Gene3D" id="3.20.20.80">
    <property type="entry name" value="Glycosidases"/>
    <property type="match status" value="1"/>
</dbReference>
<evidence type="ECO:0000256" key="4">
    <source>
        <dbReference type="RuleBase" id="RU361185"/>
    </source>
</evidence>
<sequence length="823" mass="93770">MKFTCKQLASTLVLSALSFASFGQGNGPVHQVGNVSDVKINGQVVDLTTDNNGHIQVSVYSPTVVHVRMDKKPLGENFSYAVVGKPKQAQANITQSNSEVTITTDSLVARISKNPFAVAFFTKDGKVINQDEKGLTTSWIGEEVTTYKHMQEGERFIGLGEKTGGLDRRGNGYTNWNTDAYGYSTGQDPLYATIPFYVGIHNGLNYGIFFDNSYQSDFNFGASNNRFSSFGAQGGEMDYYFIYHTKLADIITSYTDITGRMDLPPLWSLGYQQNRYSYYPDTEVMRIAQTLREKKIPADGITLDIHYMDAYKLFTWDKSRFPNPAEMNKKLENMGFKTTVIVDPGIKVEENYGAYERGKQSDIFLKYTDGEYYTGQVWPGWTHFPDFTGDAGREWWKKEIKFFSETGVDGFWNDMNEIATWGQKMPNNVLFQYDGHLTSHKEGRNVYGLQMARASYEGAREHQPNQRPFLLSRAGFSGSQRYTAIWTGDNRSEDSHMLLGIRLLNSMGVSGIPFSAMDIGGFTGNPSIGLYARWIQLGAFTPYFRNHTGVNSKSSEPWAYGEEVTEISRNFINLRYRLMPYIYSNFYLASQTGQPLMRTLAIDYTHDPKVYNGEFDTQFQFGKAFLIMPFESGKNYGKVYFPQGKWYNLYTGEVETGNREEIIPISYHRLPIYVKESSIIPMQSLVQSTSEKPTDTLTVHIYKGDVNNSFVYYEDDGKSYEYQKGAYYKRNINYDARRKTITFDKVEGNYNSNFKNIKVMLHGFDDKAKVKLNGKTQKSQQDFASFIDPISRFDPQGVSNPREGYNVQSFVIKNDSDKMTLSY</sequence>
<dbReference type="AlphaFoldDB" id="A0A1X9YRR6"/>
<evidence type="ECO:0000256" key="1">
    <source>
        <dbReference type="ARBA" id="ARBA00007806"/>
    </source>
</evidence>
<dbReference type="Pfam" id="PF01055">
    <property type="entry name" value="Glyco_hydro_31_2nd"/>
    <property type="match status" value="1"/>
</dbReference>
<keyword evidence="5" id="KW-0732">Signal</keyword>
<dbReference type="CDD" id="cd14752">
    <property type="entry name" value="GH31_N"/>
    <property type="match status" value="1"/>
</dbReference>